<dbReference type="STRING" id="596154.Alide2_2423"/>
<name>F4GCC8_ALIDK</name>
<keyword evidence="2" id="KW-1185">Reference proteome</keyword>
<organism evidence="1 2">
    <name type="scientific">Alicycliphilus denitrificans (strain DSM 14773 / CIP 107495 / K601)</name>
    <dbReference type="NCBI Taxonomy" id="596154"/>
    <lineage>
        <taxon>Bacteria</taxon>
        <taxon>Pseudomonadati</taxon>
        <taxon>Pseudomonadota</taxon>
        <taxon>Betaproteobacteria</taxon>
        <taxon>Burkholderiales</taxon>
        <taxon>Comamonadaceae</taxon>
        <taxon>Alicycliphilus</taxon>
    </lineage>
</organism>
<dbReference type="AlphaFoldDB" id="F4GCC8"/>
<gene>
    <name evidence="1" type="ordered locus">Alide2_2423</name>
</gene>
<protein>
    <submittedName>
        <fullName evidence="1">Transposase Tn3</fullName>
    </submittedName>
</protein>
<dbReference type="OrthoDB" id="5292689at2"/>
<reference evidence="1 2" key="1">
    <citation type="journal article" date="2011" name="J. Bacteriol.">
        <title>Genome Sequences of Alicycliphilus denitrificans Strains BC and K601T.</title>
        <authorList>
            <person name="Oosterkamp M.J."/>
            <person name="Veuskens T."/>
            <person name="Plugge C.M."/>
            <person name="Langenhoff A.A."/>
            <person name="Gerritse J."/>
            <person name="van Berkel W.J."/>
            <person name="Pieper D.H."/>
            <person name="Junca H."/>
            <person name="Goodwin L.A."/>
            <person name="Daligault H.E."/>
            <person name="Bruce D.C."/>
            <person name="Detter J.C."/>
            <person name="Tapia R."/>
            <person name="Han C.S."/>
            <person name="Land M.L."/>
            <person name="Hauser L.J."/>
            <person name="Smidt H."/>
            <person name="Stams A.J."/>
        </authorList>
    </citation>
    <scope>NUCLEOTIDE SEQUENCE [LARGE SCALE GENOMIC DNA]</scope>
    <source>
        <strain evidence="2">DSM 14773 / CIP 107495 / K601</strain>
    </source>
</reference>
<reference evidence="1 2" key="2">
    <citation type="submission" date="2011-04" db="EMBL/GenBank/DDBJ databases">
        <title>Complete sequence of chromosome of Alicycliphilus denitrificans K601.</title>
        <authorList>
            <consortium name="US DOE Joint Genome Institute"/>
            <person name="Lucas S."/>
            <person name="Han J."/>
            <person name="Lapidus A."/>
            <person name="Cheng J.-F."/>
            <person name="Goodwin L."/>
            <person name="Pitluck S."/>
            <person name="Peters L."/>
            <person name="Zeytun A."/>
            <person name="Detter J.C."/>
            <person name="Han C."/>
            <person name="Tapia R."/>
            <person name="Land M."/>
            <person name="Hauser L."/>
            <person name="Kyrpides N."/>
            <person name="Ivanova N."/>
            <person name="Mikhailova N."/>
            <person name="Pagani I."/>
            <person name="Oosterkamp M."/>
            <person name="Pieper D."/>
            <person name="van Berkel W."/>
            <person name="Langenhoff A."/>
            <person name="Smidt H."/>
            <person name="Stams A."/>
            <person name="Woyke T."/>
        </authorList>
    </citation>
    <scope>NUCLEOTIDE SEQUENCE [LARGE SCALE GENOMIC DNA]</scope>
    <source>
        <strain evidence="2">DSM 14773 / CIP 107495 / K601</strain>
    </source>
</reference>
<dbReference type="KEGG" id="adk:Alide2_2423"/>
<dbReference type="EMBL" id="CP002657">
    <property type="protein sequence ID" value="AEB84787.1"/>
    <property type="molecule type" value="Genomic_DNA"/>
</dbReference>
<sequence length="59" mass="6946">MSSYRYRFVGYEKLPSGLNADDVQLHCRLPDRLVKEIRDSNYDKRYHLGLAVLEVPSNF</sequence>
<dbReference type="eggNOG" id="COG4644">
    <property type="taxonomic scope" value="Bacteria"/>
</dbReference>
<dbReference type="HOGENOM" id="CLU_2949963_0_0_4"/>
<dbReference type="Proteomes" id="UP000007938">
    <property type="component" value="Chromosome"/>
</dbReference>
<evidence type="ECO:0000313" key="1">
    <source>
        <dbReference type="EMBL" id="AEB84787.1"/>
    </source>
</evidence>
<dbReference type="RefSeq" id="WP_013722175.1">
    <property type="nucleotide sequence ID" value="NC_015422.1"/>
</dbReference>
<evidence type="ECO:0000313" key="2">
    <source>
        <dbReference type="Proteomes" id="UP000007938"/>
    </source>
</evidence>
<accession>F4GCC8</accession>
<proteinExistence type="predicted"/>